<dbReference type="InterPro" id="IPR036612">
    <property type="entry name" value="KH_dom_type_1_sf"/>
</dbReference>
<comment type="caution">
    <text evidence="3">The sequence shown here is derived from an EMBL/GenBank/DDBJ whole genome shotgun (WGS) entry which is preliminary data.</text>
</comment>
<dbReference type="SUPFAM" id="SSF54791">
    <property type="entry name" value="Eukaryotic type KH-domain (KH-domain type I)"/>
    <property type="match status" value="2"/>
</dbReference>
<organism evidence="3">
    <name type="scientific">bioreactor metagenome</name>
    <dbReference type="NCBI Taxonomy" id="1076179"/>
    <lineage>
        <taxon>unclassified sequences</taxon>
        <taxon>metagenomes</taxon>
        <taxon>ecological metagenomes</taxon>
    </lineage>
</organism>
<dbReference type="InterPro" id="IPR055211">
    <property type="entry name" value="KH_PNO1_2nd"/>
</dbReference>
<dbReference type="PROSITE" id="PS50084">
    <property type="entry name" value="KH_TYPE_1"/>
    <property type="match status" value="1"/>
</dbReference>
<name>A0A644V706_9ZZZZ</name>
<dbReference type="InterPro" id="IPR019964">
    <property type="entry name" value="KH_domain_protein_archaea"/>
</dbReference>
<dbReference type="Pfam" id="PF22891">
    <property type="entry name" value="KH_PNO1_2nd"/>
    <property type="match status" value="1"/>
</dbReference>
<accession>A0A644V706</accession>
<evidence type="ECO:0000259" key="2">
    <source>
        <dbReference type="SMART" id="SM00322"/>
    </source>
</evidence>
<dbReference type="PANTHER" id="PTHR12826:SF13">
    <property type="entry name" value="RNA-BINDING PROTEIN PNO1"/>
    <property type="match status" value="1"/>
</dbReference>
<dbReference type="InterPro" id="IPR004087">
    <property type="entry name" value="KH_dom"/>
</dbReference>
<dbReference type="SMART" id="SM00322">
    <property type="entry name" value="KH"/>
    <property type="match status" value="2"/>
</dbReference>
<dbReference type="NCBIfam" id="NF010332">
    <property type="entry name" value="PRK13763.2-2"/>
    <property type="match status" value="1"/>
</dbReference>
<sequence length="180" mass="20133">MTQEVKIPNDRIGAIIGKGGETRKFLEKMLHVTLEVDSQTGLIEIINEEDSLAEIRSMEVIKAIGRGFSPERAKKLLEDDDMILTLIDLSDIADTPQKLARIRGRIIGRDGKAREQIENMSGALISVYGKTVGIIGMPDQMNDAHTAVTMLINGSDHNTVFNFLDRKKKEAKLDVLNYYY</sequence>
<dbReference type="GO" id="GO:0003723">
    <property type="term" value="F:RNA binding"/>
    <property type="evidence" value="ECO:0007669"/>
    <property type="project" value="UniProtKB-KW"/>
</dbReference>
<dbReference type="Pfam" id="PF00013">
    <property type="entry name" value="KH_1"/>
    <property type="match status" value="1"/>
</dbReference>
<dbReference type="PANTHER" id="PTHR12826">
    <property type="entry name" value="RIBONUCLEASE Y"/>
    <property type="match status" value="1"/>
</dbReference>
<dbReference type="EMBL" id="VSSQ01000228">
    <property type="protein sequence ID" value="MPL86825.1"/>
    <property type="molecule type" value="Genomic_DNA"/>
</dbReference>
<proteinExistence type="predicted"/>
<protein>
    <recommendedName>
        <fullName evidence="2">K Homology domain-containing protein</fullName>
    </recommendedName>
</protein>
<dbReference type="NCBIfam" id="TIGR03665">
    <property type="entry name" value="arCOG04150"/>
    <property type="match status" value="1"/>
</dbReference>
<dbReference type="Gene3D" id="3.30.1370.10">
    <property type="entry name" value="K Homology domain, type 1"/>
    <property type="match status" value="2"/>
</dbReference>
<evidence type="ECO:0000256" key="1">
    <source>
        <dbReference type="ARBA" id="ARBA00022884"/>
    </source>
</evidence>
<gene>
    <name evidence="3" type="ORF">SDC9_32812</name>
</gene>
<reference evidence="3" key="1">
    <citation type="submission" date="2019-08" db="EMBL/GenBank/DDBJ databases">
        <authorList>
            <person name="Kucharzyk K."/>
            <person name="Murdoch R.W."/>
            <person name="Higgins S."/>
            <person name="Loffler F."/>
        </authorList>
    </citation>
    <scope>NUCLEOTIDE SEQUENCE</scope>
</reference>
<keyword evidence="1" id="KW-0694">RNA-binding</keyword>
<feature type="domain" description="K Homology" evidence="2">
    <location>
        <begin position="90"/>
        <end position="153"/>
    </location>
</feature>
<dbReference type="AlphaFoldDB" id="A0A644V706"/>
<dbReference type="InterPro" id="IPR004088">
    <property type="entry name" value="KH_dom_type_1"/>
</dbReference>
<evidence type="ECO:0000313" key="3">
    <source>
        <dbReference type="EMBL" id="MPL86825.1"/>
    </source>
</evidence>
<feature type="domain" description="K Homology" evidence="2">
    <location>
        <begin position="1"/>
        <end position="64"/>
    </location>
</feature>